<dbReference type="EMBL" id="JBEPSN010000018">
    <property type="protein sequence ID" value="MET4542664.1"/>
    <property type="molecule type" value="Genomic_DNA"/>
</dbReference>
<feature type="transmembrane region" description="Helical" evidence="1">
    <location>
        <begin position="6"/>
        <end position="33"/>
    </location>
</feature>
<accession>A0ABV2PD27</accession>
<reference evidence="2 3" key="1">
    <citation type="submission" date="2024-06" db="EMBL/GenBank/DDBJ databases">
        <title>Sorghum-associated microbial communities from plants grown in Nebraska, USA.</title>
        <authorList>
            <person name="Schachtman D."/>
        </authorList>
    </citation>
    <scope>NUCLEOTIDE SEQUENCE [LARGE SCALE GENOMIC DNA]</scope>
    <source>
        <strain evidence="2 3">3552</strain>
    </source>
</reference>
<evidence type="ECO:0000256" key="1">
    <source>
        <dbReference type="SAM" id="Phobius"/>
    </source>
</evidence>
<keyword evidence="1" id="KW-0812">Transmembrane</keyword>
<keyword evidence="3" id="KW-1185">Reference proteome</keyword>
<protein>
    <submittedName>
        <fullName evidence="2">Nitrogen fixation-related uncharacterized protein</fullName>
    </submittedName>
</protein>
<sequence>MRLEAWHVVVLLILLVVAAVVIVAVTLLVRWVIRAADFRDRGNRPERD</sequence>
<dbReference type="Proteomes" id="UP001549307">
    <property type="component" value="Unassembled WGS sequence"/>
</dbReference>
<evidence type="ECO:0000313" key="2">
    <source>
        <dbReference type="EMBL" id="MET4542664.1"/>
    </source>
</evidence>
<organism evidence="2 3">
    <name type="scientific">Arthrobacter bambusae</name>
    <dbReference type="NCBI Taxonomy" id="1338426"/>
    <lineage>
        <taxon>Bacteria</taxon>
        <taxon>Bacillati</taxon>
        <taxon>Actinomycetota</taxon>
        <taxon>Actinomycetes</taxon>
        <taxon>Micrococcales</taxon>
        <taxon>Micrococcaceae</taxon>
        <taxon>Arthrobacter</taxon>
    </lineage>
</organism>
<comment type="caution">
    <text evidence="2">The sequence shown here is derived from an EMBL/GenBank/DDBJ whole genome shotgun (WGS) entry which is preliminary data.</text>
</comment>
<evidence type="ECO:0000313" key="3">
    <source>
        <dbReference type="Proteomes" id="UP001549307"/>
    </source>
</evidence>
<gene>
    <name evidence="2" type="ORF">ABIE37_004476</name>
</gene>
<name>A0ABV2PD27_9MICC</name>
<keyword evidence="1" id="KW-1133">Transmembrane helix</keyword>
<proteinExistence type="predicted"/>
<keyword evidence="1" id="KW-0472">Membrane</keyword>